<dbReference type="GO" id="GO:0003723">
    <property type="term" value="F:RNA binding"/>
    <property type="evidence" value="ECO:0007669"/>
    <property type="project" value="UniProtKB-UniRule"/>
</dbReference>
<evidence type="ECO:0000256" key="4">
    <source>
        <dbReference type="ARBA" id="ARBA00022490"/>
    </source>
</evidence>
<comment type="subcellular location">
    <subcellularLocation>
        <location evidence="1">Cytoplasm</location>
        <location evidence="1">Cytosol</location>
    </subcellularLocation>
</comment>
<dbReference type="EMBL" id="CAXIEN010000167">
    <property type="protein sequence ID" value="CAL1283406.1"/>
    <property type="molecule type" value="Genomic_DNA"/>
</dbReference>
<comment type="caution">
    <text evidence="8">The sequence shown here is derived from an EMBL/GenBank/DDBJ whole genome shotgun (WGS) entry which is preliminary data.</text>
</comment>
<dbReference type="PANTHER" id="PTHR12875:SF0">
    <property type="entry name" value="GOLGI TO ER TRAFFIC PROTEIN 4 HOMOLOG"/>
    <property type="match status" value="1"/>
</dbReference>
<dbReference type="InterPro" id="IPR011990">
    <property type="entry name" value="TPR-like_helical_dom_sf"/>
</dbReference>
<dbReference type="PANTHER" id="PTHR12875">
    <property type="entry name" value="GOLGI TO ER TRAFFIC PROTEIN 4 HOMOLOG"/>
    <property type="match status" value="1"/>
</dbReference>
<evidence type="ECO:0000313" key="8">
    <source>
        <dbReference type="EMBL" id="CAL1283406.1"/>
    </source>
</evidence>
<feature type="domain" description="THUMP" evidence="7">
    <location>
        <begin position="127"/>
        <end position="236"/>
    </location>
</feature>
<protein>
    <recommendedName>
        <fullName evidence="7">THUMP domain-containing protein</fullName>
    </recommendedName>
</protein>
<dbReference type="CDD" id="cd11717">
    <property type="entry name" value="THUMP_THUMPD1_like"/>
    <property type="match status" value="1"/>
</dbReference>
<dbReference type="SUPFAM" id="SSF143437">
    <property type="entry name" value="THUMP domain-like"/>
    <property type="match status" value="1"/>
</dbReference>
<gene>
    <name evidence="8" type="ORF">LARSCL_LOCUS12583</name>
</gene>
<sequence>MSSISKNKKRKNKKKYFQSNKKHRSGVLEAGLKGFLITCNNEHQCVKEAYNLLNEFADDLYGPEFETAEKSSDSKELDIEEELNKEIEAMKTKKRRFQQVCTMVKGILFINTTVPDPTNLATSIFDNVLQTGKSRGRFILKMIPIIVTCKAIQNDIRKHLDEYLQEFIKDDKNQKLSYRIESRIRHNNNITTSHVLWYVRESVEKFAPNWGVSLTEPQLVFSIQILRSICCIGILKNYMEYRKYNLSEASAINDKDVSQNTPQENCDVKQESTDEDQIKDESNLENCEDKVQMDENKDDKNIIQNILQEIIVEKYLSQKKYEELITLLYEGSVLFFTHNQHNSGSDLAVLLINVLNESDADVTDEHIDKLGNLFAMMLPDSPERTNFLTTALKWSSKYMSDSIAFGHPRLHQSVALTLWKEKNYQQSRYHFIHSSDGHGCATMLIEYHATQGYPSEVDLFIAQTVLQYLCLKNKSTASTAFHTYTEKHPAVSSGFPYLLPLLNFLQFLLQAIEREKLAYFRVICEQYQPSLKRDPTYSEYVERIGQLFFGLSPPPKQQGLFGNLLQSLYESFDDSFNEETEPVAGSSKAESLKIQSEDLD</sequence>
<evidence type="ECO:0000256" key="2">
    <source>
        <dbReference type="ARBA" id="ARBA00005351"/>
    </source>
</evidence>
<evidence type="ECO:0000256" key="1">
    <source>
        <dbReference type="ARBA" id="ARBA00004514"/>
    </source>
</evidence>
<dbReference type="Pfam" id="PF04190">
    <property type="entry name" value="GET4"/>
    <property type="match status" value="1"/>
</dbReference>
<feature type="region of interest" description="Disordered" evidence="6">
    <location>
        <begin position="1"/>
        <end position="21"/>
    </location>
</feature>
<dbReference type="InterPro" id="IPR004114">
    <property type="entry name" value="THUMP_dom"/>
</dbReference>
<dbReference type="Gene3D" id="1.25.40.10">
    <property type="entry name" value="Tetratricopeptide repeat domain"/>
    <property type="match status" value="1"/>
</dbReference>
<dbReference type="GO" id="GO:0045048">
    <property type="term" value="P:protein insertion into ER membrane"/>
    <property type="evidence" value="ECO:0007669"/>
    <property type="project" value="InterPro"/>
</dbReference>
<dbReference type="Gene3D" id="3.30.2300.10">
    <property type="entry name" value="THUMP superfamily"/>
    <property type="match status" value="1"/>
</dbReference>
<evidence type="ECO:0000256" key="3">
    <source>
        <dbReference type="ARBA" id="ARBA00022448"/>
    </source>
</evidence>
<comment type="similarity">
    <text evidence="2">Belongs to the GET4 family.</text>
</comment>
<keyword evidence="3" id="KW-0813">Transport</keyword>
<evidence type="ECO:0000259" key="7">
    <source>
        <dbReference type="PROSITE" id="PS51165"/>
    </source>
</evidence>
<dbReference type="Pfam" id="PF02926">
    <property type="entry name" value="THUMP"/>
    <property type="match status" value="1"/>
</dbReference>
<proteinExistence type="inferred from homology"/>
<evidence type="ECO:0000256" key="6">
    <source>
        <dbReference type="SAM" id="MobiDB-lite"/>
    </source>
</evidence>
<dbReference type="Proteomes" id="UP001497382">
    <property type="component" value="Unassembled WGS sequence"/>
</dbReference>
<accession>A0AAV2AHR7</accession>
<name>A0AAV2AHR7_9ARAC</name>
<reference evidence="8 9" key="1">
    <citation type="submission" date="2024-04" db="EMBL/GenBank/DDBJ databases">
        <authorList>
            <person name="Rising A."/>
            <person name="Reimegard J."/>
            <person name="Sonavane S."/>
            <person name="Akerstrom W."/>
            <person name="Nylinder S."/>
            <person name="Hedman E."/>
            <person name="Kallberg Y."/>
        </authorList>
    </citation>
    <scope>NUCLEOTIDE SEQUENCE [LARGE SCALE GENOMIC DNA]</scope>
</reference>
<evidence type="ECO:0000256" key="5">
    <source>
        <dbReference type="PROSITE-ProRule" id="PRU00529"/>
    </source>
</evidence>
<dbReference type="GO" id="GO:0006400">
    <property type="term" value="P:tRNA modification"/>
    <property type="evidence" value="ECO:0007669"/>
    <property type="project" value="InterPro"/>
</dbReference>
<keyword evidence="5" id="KW-0694">RNA-binding</keyword>
<dbReference type="PROSITE" id="PS51165">
    <property type="entry name" value="THUMP"/>
    <property type="match status" value="1"/>
</dbReference>
<dbReference type="GO" id="GO:0071818">
    <property type="term" value="C:BAT3 complex"/>
    <property type="evidence" value="ECO:0007669"/>
    <property type="project" value="TreeGrafter"/>
</dbReference>
<dbReference type="FunFam" id="1.25.40.10:FF:000060">
    <property type="entry name" value="Golgi to ER traffic protein 4 homolog"/>
    <property type="match status" value="1"/>
</dbReference>
<evidence type="ECO:0000313" key="9">
    <source>
        <dbReference type="Proteomes" id="UP001497382"/>
    </source>
</evidence>
<dbReference type="InterPro" id="IPR040183">
    <property type="entry name" value="THUMPD1-like"/>
</dbReference>
<keyword evidence="9" id="KW-1185">Reference proteome</keyword>
<organism evidence="8 9">
    <name type="scientific">Larinioides sclopetarius</name>
    <dbReference type="NCBI Taxonomy" id="280406"/>
    <lineage>
        <taxon>Eukaryota</taxon>
        <taxon>Metazoa</taxon>
        <taxon>Ecdysozoa</taxon>
        <taxon>Arthropoda</taxon>
        <taxon>Chelicerata</taxon>
        <taxon>Arachnida</taxon>
        <taxon>Araneae</taxon>
        <taxon>Araneomorphae</taxon>
        <taxon>Entelegynae</taxon>
        <taxon>Araneoidea</taxon>
        <taxon>Araneidae</taxon>
        <taxon>Larinioides</taxon>
    </lineage>
</organism>
<feature type="region of interest" description="Disordered" evidence="6">
    <location>
        <begin position="255"/>
        <end position="280"/>
    </location>
</feature>
<keyword evidence="4" id="KW-0963">Cytoplasm</keyword>
<dbReference type="InterPro" id="IPR007317">
    <property type="entry name" value="GET4"/>
</dbReference>
<feature type="region of interest" description="Disordered" evidence="6">
    <location>
        <begin position="576"/>
        <end position="600"/>
    </location>
</feature>
<dbReference type="AlphaFoldDB" id="A0AAV2AHR7"/>